<dbReference type="GO" id="GO:0004497">
    <property type="term" value="F:monooxygenase activity"/>
    <property type="evidence" value="ECO:0007669"/>
    <property type="project" value="InterPro"/>
</dbReference>
<reference evidence="2 3" key="1">
    <citation type="journal article" date="2018" name="Proc. Natl. Acad. Sci. U.S.A.">
        <title>Draft genome sequence of Camellia sinensis var. sinensis provides insights into the evolution of the tea genome and tea quality.</title>
        <authorList>
            <person name="Wei C."/>
            <person name="Yang H."/>
            <person name="Wang S."/>
            <person name="Zhao J."/>
            <person name="Liu C."/>
            <person name="Gao L."/>
            <person name="Xia E."/>
            <person name="Lu Y."/>
            <person name="Tai Y."/>
            <person name="She G."/>
            <person name="Sun J."/>
            <person name="Cao H."/>
            <person name="Tong W."/>
            <person name="Gao Q."/>
            <person name="Li Y."/>
            <person name="Deng W."/>
            <person name="Jiang X."/>
            <person name="Wang W."/>
            <person name="Chen Q."/>
            <person name="Zhang S."/>
            <person name="Li H."/>
            <person name="Wu J."/>
            <person name="Wang P."/>
            <person name="Li P."/>
            <person name="Shi C."/>
            <person name="Zheng F."/>
            <person name="Jian J."/>
            <person name="Huang B."/>
            <person name="Shan D."/>
            <person name="Shi M."/>
            <person name="Fang C."/>
            <person name="Yue Y."/>
            <person name="Li F."/>
            <person name="Li D."/>
            <person name="Wei S."/>
            <person name="Han B."/>
            <person name="Jiang C."/>
            <person name="Yin Y."/>
            <person name="Xia T."/>
            <person name="Zhang Z."/>
            <person name="Bennetzen J.L."/>
            <person name="Zhao S."/>
            <person name="Wan X."/>
        </authorList>
    </citation>
    <scope>NUCLEOTIDE SEQUENCE [LARGE SCALE GENOMIC DNA]</scope>
    <source>
        <strain evidence="3">cv. Shuchazao</strain>
        <tissue evidence="2">Leaf</tissue>
    </source>
</reference>
<dbReference type="EMBL" id="SDRB02003954">
    <property type="protein sequence ID" value="THG16641.1"/>
    <property type="molecule type" value="Genomic_DNA"/>
</dbReference>
<sequence length="158" mass="17825">MDYLTLLLVLSFVWACIYVFRSSSASQAGLLPGLNPFPIIRNILALGKRPHESLSNLSKIYGPQMPLKLGTMTTIVVSSPSIAKQVLQKHDQIFSSRTLPNVVQVLNYHNASIVWSSALSPWRNHRKICREHVFSTRCLDANQGLRQKKYKSFLITSN</sequence>
<evidence type="ECO:0000313" key="2">
    <source>
        <dbReference type="EMBL" id="THG16641.1"/>
    </source>
</evidence>
<dbReference type="InterPro" id="IPR036396">
    <property type="entry name" value="Cyt_P450_sf"/>
</dbReference>
<dbReference type="Proteomes" id="UP000306102">
    <property type="component" value="Unassembled WGS sequence"/>
</dbReference>
<evidence type="ECO:0000256" key="1">
    <source>
        <dbReference type="SAM" id="SignalP"/>
    </source>
</evidence>
<comment type="caution">
    <text evidence="2">The sequence shown here is derived from an EMBL/GenBank/DDBJ whole genome shotgun (WGS) entry which is preliminary data.</text>
</comment>
<protein>
    <submittedName>
        <fullName evidence="2">Uncharacterized protein</fullName>
    </submittedName>
</protein>
<proteinExistence type="predicted"/>
<feature type="signal peptide" evidence="1">
    <location>
        <begin position="1"/>
        <end position="15"/>
    </location>
</feature>
<organism evidence="2 3">
    <name type="scientific">Camellia sinensis var. sinensis</name>
    <name type="common">China tea</name>
    <dbReference type="NCBI Taxonomy" id="542762"/>
    <lineage>
        <taxon>Eukaryota</taxon>
        <taxon>Viridiplantae</taxon>
        <taxon>Streptophyta</taxon>
        <taxon>Embryophyta</taxon>
        <taxon>Tracheophyta</taxon>
        <taxon>Spermatophyta</taxon>
        <taxon>Magnoliopsida</taxon>
        <taxon>eudicotyledons</taxon>
        <taxon>Gunneridae</taxon>
        <taxon>Pentapetalae</taxon>
        <taxon>asterids</taxon>
        <taxon>Ericales</taxon>
        <taxon>Theaceae</taxon>
        <taxon>Camellia</taxon>
    </lineage>
</organism>
<dbReference type="STRING" id="542762.A0A4S4EJA6"/>
<dbReference type="InterPro" id="IPR001128">
    <property type="entry name" value="Cyt_P450"/>
</dbReference>
<dbReference type="PANTHER" id="PTHR24299:SF59">
    <property type="entry name" value="CYTOCHROME P450 SUPERFAMILY PROTEIN"/>
    <property type="match status" value="1"/>
</dbReference>
<keyword evidence="3" id="KW-1185">Reference proteome</keyword>
<dbReference type="GO" id="GO:0005506">
    <property type="term" value="F:iron ion binding"/>
    <property type="evidence" value="ECO:0007669"/>
    <property type="project" value="InterPro"/>
</dbReference>
<dbReference type="Pfam" id="PF00067">
    <property type="entry name" value="p450"/>
    <property type="match status" value="1"/>
</dbReference>
<evidence type="ECO:0000313" key="3">
    <source>
        <dbReference type="Proteomes" id="UP000306102"/>
    </source>
</evidence>
<dbReference type="Gene3D" id="1.10.630.10">
    <property type="entry name" value="Cytochrome P450"/>
    <property type="match status" value="1"/>
</dbReference>
<dbReference type="GO" id="GO:0020037">
    <property type="term" value="F:heme binding"/>
    <property type="evidence" value="ECO:0007669"/>
    <property type="project" value="InterPro"/>
</dbReference>
<dbReference type="PANTHER" id="PTHR24299">
    <property type="entry name" value="CYTOCHROME P450 FAMILY 1"/>
    <property type="match status" value="1"/>
</dbReference>
<name>A0A4S4EJA6_CAMSN</name>
<keyword evidence="1" id="KW-0732">Signal</keyword>
<dbReference type="SUPFAM" id="SSF48264">
    <property type="entry name" value="Cytochrome P450"/>
    <property type="match status" value="1"/>
</dbReference>
<feature type="chain" id="PRO_5020875015" evidence="1">
    <location>
        <begin position="16"/>
        <end position="158"/>
    </location>
</feature>
<dbReference type="AlphaFoldDB" id="A0A4S4EJA6"/>
<accession>A0A4S4EJA6</accession>
<gene>
    <name evidence="2" type="ORF">TEA_022826</name>
</gene>
<dbReference type="GO" id="GO:0016705">
    <property type="term" value="F:oxidoreductase activity, acting on paired donors, with incorporation or reduction of molecular oxygen"/>
    <property type="evidence" value="ECO:0007669"/>
    <property type="project" value="InterPro"/>
</dbReference>